<dbReference type="Pfam" id="PF04371">
    <property type="entry name" value="PAD_porph"/>
    <property type="match status" value="1"/>
</dbReference>
<dbReference type="RefSeq" id="WP_283174641.1">
    <property type="nucleotide sequence ID" value="NZ_JAPNOA010000055.1"/>
</dbReference>
<evidence type="ECO:0000313" key="2">
    <source>
        <dbReference type="EMBL" id="MCY0966431.1"/>
    </source>
</evidence>
<organism evidence="2 3">
    <name type="scientific">Parathalassolituus penaei</name>
    <dbReference type="NCBI Taxonomy" id="2997323"/>
    <lineage>
        <taxon>Bacteria</taxon>
        <taxon>Pseudomonadati</taxon>
        <taxon>Pseudomonadota</taxon>
        <taxon>Gammaproteobacteria</taxon>
        <taxon>Oceanospirillales</taxon>
        <taxon>Oceanospirillaceae</taxon>
        <taxon>Parathalassolituus</taxon>
    </lineage>
</organism>
<dbReference type="PANTHER" id="PTHR31377">
    <property type="entry name" value="AGMATINE DEIMINASE-RELATED"/>
    <property type="match status" value="1"/>
</dbReference>
<comment type="caution">
    <text evidence="2">The sequence shown here is derived from an EMBL/GenBank/DDBJ whole genome shotgun (WGS) entry which is preliminary data.</text>
</comment>
<dbReference type="GO" id="GO:0004668">
    <property type="term" value="F:protein-arginine deiminase activity"/>
    <property type="evidence" value="ECO:0007669"/>
    <property type="project" value="InterPro"/>
</dbReference>
<dbReference type="SUPFAM" id="SSF55909">
    <property type="entry name" value="Pentein"/>
    <property type="match status" value="1"/>
</dbReference>
<sequence>MNKRMPAEWEPQTAVQLIWPDRSSDWGASLGRVEPVYHAIVAAIAQYQKVIISVASRADQSRLAHLYQNQPMVSVWLADNNDTWARDTGPLSCYENGKLRLLDFRFNGWGNRYACDKDDRITATLHRAGAFGDVVMHRQEWILEGGSLETDGRNTLLTTESCLLNPNRNPGFTRLQIEQMLLEYLGIERVIWLTSGKLEGDDTDGHIDTLARFCNPHTIAYCQARHSDSHYASLKAMETQLQGLRQPNGAPYNLMPLPLPSPIHNSEGKRLPATYANFLIINKAVLVPVYDVPEDSIAIERLMQSFPSHRIHPINCRALIEQFGSLHCLTMQIHQETDHGRR</sequence>
<keyword evidence="1" id="KW-0378">Hydrolase</keyword>
<protein>
    <submittedName>
        <fullName evidence="2">Agmatine deiminase family protein</fullName>
    </submittedName>
</protein>
<accession>A0A9X3EFR5</accession>
<dbReference type="PANTHER" id="PTHR31377:SF0">
    <property type="entry name" value="AGMATINE DEIMINASE-RELATED"/>
    <property type="match status" value="1"/>
</dbReference>
<name>A0A9X3EFR5_9GAMM</name>
<dbReference type="AlphaFoldDB" id="A0A9X3EFR5"/>
<gene>
    <name evidence="2" type="ORF">OUO13_14680</name>
</gene>
<dbReference type="Proteomes" id="UP001150830">
    <property type="component" value="Unassembled WGS sequence"/>
</dbReference>
<dbReference type="InterPro" id="IPR007466">
    <property type="entry name" value="Peptidyl-Arg-deiminase_porph"/>
</dbReference>
<dbReference type="EMBL" id="JAPNOA010000055">
    <property type="protein sequence ID" value="MCY0966431.1"/>
    <property type="molecule type" value="Genomic_DNA"/>
</dbReference>
<evidence type="ECO:0000313" key="3">
    <source>
        <dbReference type="Proteomes" id="UP001150830"/>
    </source>
</evidence>
<proteinExistence type="predicted"/>
<dbReference type="GO" id="GO:0009446">
    <property type="term" value="P:putrescine biosynthetic process"/>
    <property type="evidence" value="ECO:0007669"/>
    <property type="project" value="InterPro"/>
</dbReference>
<evidence type="ECO:0000256" key="1">
    <source>
        <dbReference type="ARBA" id="ARBA00022801"/>
    </source>
</evidence>
<dbReference type="GO" id="GO:0047632">
    <property type="term" value="F:agmatine deiminase activity"/>
    <property type="evidence" value="ECO:0007669"/>
    <property type="project" value="TreeGrafter"/>
</dbReference>
<keyword evidence="3" id="KW-1185">Reference proteome</keyword>
<reference evidence="2" key="1">
    <citation type="submission" date="2022-11" db="EMBL/GenBank/DDBJ databases">
        <title>Parathalassolutuus dongxingensis gen. nov., sp. nov., a novel member of family Oceanospirillaceae isolated from a coastal shrimp pond in Guangxi, China.</title>
        <authorList>
            <person name="Chen H."/>
        </authorList>
    </citation>
    <scope>NUCLEOTIDE SEQUENCE</scope>
    <source>
        <strain evidence="2">G-43</strain>
    </source>
</reference>
<dbReference type="Gene3D" id="3.75.10.10">
    <property type="entry name" value="L-arginine/glycine Amidinotransferase, Chain A"/>
    <property type="match status" value="1"/>
</dbReference>